<dbReference type="Proteomes" id="UP000242450">
    <property type="component" value="Chromosome 3"/>
</dbReference>
<dbReference type="InterPro" id="IPR013783">
    <property type="entry name" value="Ig-like_fold"/>
</dbReference>
<dbReference type="SUPFAM" id="SSF49265">
    <property type="entry name" value="Fibronectin type III"/>
    <property type="match status" value="1"/>
</dbReference>
<reference evidence="3 4" key="1">
    <citation type="journal article" date="2018" name="Mol. Genet. Genomics">
        <title>The red deer Cervus elaphus genome CerEla1.0: sequencing, annotating, genes, and chromosomes.</title>
        <authorList>
            <person name="Bana N.A."/>
            <person name="Nyiri A."/>
            <person name="Nagy J."/>
            <person name="Frank K."/>
            <person name="Nagy T."/>
            <person name="Steger V."/>
            <person name="Schiller M."/>
            <person name="Lakatos P."/>
            <person name="Sugar L."/>
            <person name="Horn P."/>
            <person name="Barta E."/>
            <person name="Orosz L."/>
        </authorList>
    </citation>
    <scope>NUCLEOTIDE SEQUENCE [LARGE SCALE GENOMIC DNA]</scope>
    <source>
        <strain evidence="3">Hungarian</strain>
    </source>
</reference>
<dbReference type="GO" id="GO:0045214">
    <property type="term" value="P:sarcomere organization"/>
    <property type="evidence" value="ECO:0007669"/>
    <property type="project" value="TreeGrafter"/>
</dbReference>
<dbReference type="CDD" id="cd00063">
    <property type="entry name" value="FN3"/>
    <property type="match status" value="1"/>
</dbReference>
<feature type="domain" description="Fibronectin type-III" evidence="2">
    <location>
        <begin position="1"/>
        <end position="38"/>
    </location>
</feature>
<accession>A0A212DEV9</accession>
<evidence type="ECO:0000259" key="2">
    <source>
        <dbReference type="PROSITE" id="PS50853"/>
    </source>
</evidence>
<dbReference type="EMBL" id="MKHE01000003">
    <property type="protein sequence ID" value="OWK16785.1"/>
    <property type="molecule type" value="Genomic_DNA"/>
</dbReference>
<keyword evidence="4" id="KW-1185">Reference proteome</keyword>
<dbReference type="InterPro" id="IPR050964">
    <property type="entry name" value="Striated_Muscle_Regulatory"/>
</dbReference>
<sequence length="152" mass="16228">MIEGVAYEVRIFAVNAVGISKPSMPSKPFVPLAVTSPPTLLTVDSVTDTTVTMKWRPPDQIGAAGLDGYVLEIHKLVIANALVEDEGDYVFTPDAYSVTLPAKVHVIDPPKINLDGLGADNTVTVIAGNKLRLEIPISGEPPPKAIWSRADK</sequence>
<dbReference type="Gene3D" id="2.60.40.10">
    <property type="entry name" value="Immunoglobulins"/>
    <property type="match status" value="2"/>
</dbReference>
<keyword evidence="1" id="KW-0677">Repeat</keyword>
<dbReference type="FunFam" id="2.60.40.10:FF:002280">
    <property type="entry name" value="Myosin binding protein C, slow type"/>
    <property type="match status" value="1"/>
</dbReference>
<gene>
    <name evidence="3" type="ORF">Celaphus_00011791</name>
</gene>
<feature type="non-terminal residue" evidence="3">
    <location>
        <position position="152"/>
    </location>
</feature>
<proteinExistence type="predicted"/>
<dbReference type="InterPro" id="IPR036116">
    <property type="entry name" value="FN3_sf"/>
</dbReference>
<protein>
    <submittedName>
        <fullName evidence="3">MYBPC1</fullName>
    </submittedName>
</protein>
<evidence type="ECO:0000313" key="4">
    <source>
        <dbReference type="Proteomes" id="UP000242450"/>
    </source>
</evidence>
<organism evidence="3 4">
    <name type="scientific">Cervus elaphus hippelaphus</name>
    <name type="common">European red deer</name>
    <dbReference type="NCBI Taxonomy" id="46360"/>
    <lineage>
        <taxon>Eukaryota</taxon>
        <taxon>Metazoa</taxon>
        <taxon>Chordata</taxon>
        <taxon>Craniata</taxon>
        <taxon>Vertebrata</taxon>
        <taxon>Euteleostomi</taxon>
        <taxon>Mammalia</taxon>
        <taxon>Eutheria</taxon>
        <taxon>Laurasiatheria</taxon>
        <taxon>Artiodactyla</taxon>
        <taxon>Ruminantia</taxon>
        <taxon>Pecora</taxon>
        <taxon>Cervidae</taxon>
        <taxon>Cervinae</taxon>
        <taxon>Cervus</taxon>
    </lineage>
</organism>
<dbReference type="PANTHER" id="PTHR13817:SF27">
    <property type="entry name" value="MYOSIN-BINDING PROTEIN C, SLOW-TYPE"/>
    <property type="match status" value="1"/>
</dbReference>
<evidence type="ECO:0000256" key="1">
    <source>
        <dbReference type="ARBA" id="ARBA00022737"/>
    </source>
</evidence>
<evidence type="ECO:0000313" key="3">
    <source>
        <dbReference type="EMBL" id="OWK16785.1"/>
    </source>
</evidence>
<dbReference type="AlphaFoldDB" id="A0A212DEV9"/>
<name>A0A212DEV9_CEREH</name>
<dbReference type="PANTHER" id="PTHR13817">
    <property type="entry name" value="TITIN"/>
    <property type="match status" value="1"/>
</dbReference>
<comment type="caution">
    <text evidence="3">The sequence shown here is derived from an EMBL/GenBank/DDBJ whole genome shotgun (WGS) entry which is preliminary data.</text>
</comment>
<dbReference type="OrthoDB" id="6159398at2759"/>
<dbReference type="GO" id="GO:0031430">
    <property type="term" value="C:M band"/>
    <property type="evidence" value="ECO:0007669"/>
    <property type="project" value="TreeGrafter"/>
</dbReference>
<dbReference type="PROSITE" id="PS50853">
    <property type="entry name" value="FN3"/>
    <property type="match status" value="1"/>
</dbReference>
<dbReference type="InterPro" id="IPR003961">
    <property type="entry name" value="FN3_dom"/>
</dbReference>